<dbReference type="GO" id="GO:0005886">
    <property type="term" value="C:plasma membrane"/>
    <property type="evidence" value="ECO:0007669"/>
    <property type="project" value="UniProtKB-SubCell"/>
</dbReference>
<evidence type="ECO:0000256" key="8">
    <source>
        <dbReference type="SAM" id="Phobius"/>
    </source>
</evidence>
<evidence type="ECO:0000256" key="6">
    <source>
        <dbReference type="ARBA" id="ARBA00023136"/>
    </source>
</evidence>
<dbReference type="PANTHER" id="PTHR43266:SF8">
    <property type="entry name" value="MACROLIDE-EFFLUX PROTEIN"/>
    <property type="match status" value="1"/>
</dbReference>
<dbReference type="EMBL" id="JAMDMJ010000025">
    <property type="protein sequence ID" value="MCY9597983.1"/>
    <property type="molecule type" value="Genomic_DNA"/>
</dbReference>
<dbReference type="Proteomes" id="UP000288943">
    <property type="component" value="Chromosome"/>
</dbReference>
<feature type="transmembrane region" description="Helical" evidence="8">
    <location>
        <begin position="143"/>
        <end position="162"/>
    </location>
</feature>
<feature type="transmembrane region" description="Helical" evidence="8">
    <location>
        <begin position="265"/>
        <end position="285"/>
    </location>
</feature>
<evidence type="ECO:0000256" key="4">
    <source>
        <dbReference type="ARBA" id="ARBA00022692"/>
    </source>
</evidence>
<dbReference type="PANTHER" id="PTHR43266">
    <property type="entry name" value="MACROLIDE-EFFLUX PROTEIN"/>
    <property type="match status" value="1"/>
</dbReference>
<feature type="transmembrane region" description="Helical" evidence="8">
    <location>
        <begin position="292"/>
        <end position="311"/>
    </location>
</feature>
<dbReference type="InterPro" id="IPR011701">
    <property type="entry name" value="MFS"/>
</dbReference>
<dbReference type="KEGG" id="pchi:PC41400_22875"/>
<dbReference type="Proteomes" id="UP001527202">
    <property type="component" value="Unassembled WGS sequence"/>
</dbReference>
<evidence type="ECO:0000256" key="3">
    <source>
        <dbReference type="ARBA" id="ARBA00022475"/>
    </source>
</evidence>
<proteinExistence type="predicted"/>
<sequence length="429" mass="47334">MNVFHNRMFVKLFTASFFSQLGTMIGNMAFAFFLLDRFSSQPFYMTLAEMMYSLPTLFVFFIVGVAADRMNRKSICLYSNYIRIGLTVLLFLSLFLEILPLTFLILFLRSAVAKFFAPAEIGLVQGILSKEQYMQAAGLNQTVFGLFMLFGTALGALAYHWIGVEGAVIIDGLGFVLSALLIRSCSFEEKVQQPNGPGEWRDMSLKTVWGDFAEGMRYIWRKPLLLSMISGFILFGFVNGGFAVLPLFTLKYKLAVDEYEKFASLYSVCLGVGVLVGSALGTIFAKKIKPHAMIIGSVVSTGLMVIGGSYINDVWLFLLGLLLMGIFIAPANIAIGGWMPQIVEGKMMGRVNAWIDPLMMGAQSLALGLIALFYPRFVSLDWIYIVLGVLMLVVAVFYTLKLPKQAAEEESAPKESQEKPVQGAASVSG</sequence>
<evidence type="ECO:0000256" key="1">
    <source>
        <dbReference type="ARBA" id="ARBA00004651"/>
    </source>
</evidence>
<dbReference type="RefSeq" id="WP_042232439.1">
    <property type="nucleotide sequence ID" value="NZ_CP026520.1"/>
</dbReference>
<feature type="transmembrane region" description="Helical" evidence="8">
    <location>
        <begin position="224"/>
        <end position="245"/>
    </location>
</feature>
<evidence type="ECO:0000313" key="11">
    <source>
        <dbReference type="Proteomes" id="UP000288943"/>
    </source>
</evidence>
<keyword evidence="12" id="KW-1185">Reference proteome</keyword>
<dbReference type="EMBL" id="CP026520">
    <property type="protein sequence ID" value="QAV20358.1"/>
    <property type="molecule type" value="Genomic_DNA"/>
</dbReference>
<feature type="region of interest" description="Disordered" evidence="7">
    <location>
        <begin position="408"/>
        <end position="429"/>
    </location>
</feature>
<comment type="subcellular location">
    <subcellularLocation>
        <location evidence="1">Cell membrane</location>
        <topology evidence="1">Multi-pass membrane protein</topology>
    </subcellularLocation>
</comment>
<feature type="transmembrane region" description="Helical" evidence="8">
    <location>
        <begin position="87"/>
        <end position="108"/>
    </location>
</feature>
<reference evidence="9 12" key="2">
    <citation type="submission" date="2022-05" db="EMBL/GenBank/DDBJ databases">
        <title>Genome Sequencing of Bee-Associated Microbes.</title>
        <authorList>
            <person name="Dunlap C."/>
        </authorList>
    </citation>
    <scope>NUCLEOTIDE SEQUENCE [LARGE SCALE GENOMIC DNA]</scope>
    <source>
        <strain evidence="9 12">NRRL B-23120</strain>
    </source>
</reference>
<feature type="transmembrane region" description="Helical" evidence="8">
    <location>
        <begin position="380"/>
        <end position="400"/>
    </location>
</feature>
<evidence type="ECO:0000256" key="2">
    <source>
        <dbReference type="ARBA" id="ARBA00022448"/>
    </source>
</evidence>
<evidence type="ECO:0000313" key="9">
    <source>
        <dbReference type="EMBL" id="MCY9597983.1"/>
    </source>
</evidence>
<accession>A0A410X171</accession>
<protein>
    <submittedName>
        <fullName evidence="10">MFS transporter</fullName>
    </submittedName>
</protein>
<dbReference type="SUPFAM" id="SSF103473">
    <property type="entry name" value="MFS general substrate transporter"/>
    <property type="match status" value="1"/>
</dbReference>
<keyword evidence="2" id="KW-0813">Transport</keyword>
<feature type="transmembrane region" description="Helical" evidence="8">
    <location>
        <begin position="317"/>
        <end position="339"/>
    </location>
</feature>
<feature type="transmembrane region" description="Helical" evidence="8">
    <location>
        <begin position="351"/>
        <end position="374"/>
    </location>
</feature>
<keyword evidence="6 8" id="KW-0472">Membrane</keyword>
<keyword evidence="5 8" id="KW-1133">Transmembrane helix</keyword>
<name>A0A410X171_9BACL</name>
<evidence type="ECO:0000256" key="5">
    <source>
        <dbReference type="ARBA" id="ARBA00022989"/>
    </source>
</evidence>
<dbReference type="Pfam" id="PF07690">
    <property type="entry name" value="MFS_1"/>
    <property type="match status" value="1"/>
</dbReference>
<evidence type="ECO:0000313" key="12">
    <source>
        <dbReference type="Proteomes" id="UP001527202"/>
    </source>
</evidence>
<dbReference type="InterPro" id="IPR036259">
    <property type="entry name" value="MFS_trans_sf"/>
</dbReference>
<feature type="transmembrane region" description="Helical" evidence="8">
    <location>
        <begin position="47"/>
        <end position="67"/>
    </location>
</feature>
<gene>
    <name evidence="9" type="ORF">M5X16_19640</name>
    <name evidence="10" type="ORF">PC41400_22875</name>
</gene>
<dbReference type="GO" id="GO:0022857">
    <property type="term" value="F:transmembrane transporter activity"/>
    <property type="evidence" value="ECO:0007669"/>
    <property type="project" value="InterPro"/>
</dbReference>
<organism evidence="10 11">
    <name type="scientific">Paenibacillus chitinolyticus</name>
    <dbReference type="NCBI Taxonomy" id="79263"/>
    <lineage>
        <taxon>Bacteria</taxon>
        <taxon>Bacillati</taxon>
        <taxon>Bacillota</taxon>
        <taxon>Bacilli</taxon>
        <taxon>Bacillales</taxon>
        <taxon>Paenibacillaceae</taxon>
        <taxon>Paenibacillus</taxon>
    </lineage>
</organism>
<feature type="transmembrane region" description="Helical" evidence="8">
    <location>
        <begin position="12"/>
        <end position="35"/>
    </location>
</feature>
<dbReference type="GeneID" id="95377640"/>
<dbReference type="CDD" id="cd06173">
    <property type="entry name" value="MFS_MefA_like"/>
    <property type="match status" value="1"/>
</dbReference>
<dbReference type="AlphaFoldDB" id="A0A410X171"/>
<keyword evidence="4 8" id="KW-0812">Transmembrane</keyword>
<dbReference type="OrthoDB" id="9775268at2"/>
<evidence type="ECO:0000313" key="10">
    <source>
        <dbReference type="EMBL" id="QAV20358.1"/>
    </source>
</evidence>
<dbReference type="Gene3D" id="1.20.1250.20">
    <property type="entry name" value="MFS general substrate transporter like domains"/>
    <property type="match status" value="1"/>
</dbReference>
<reference evidence="10 11" key="1">
    <citation type="submission" date="2018-01" db="EMBL/GenBank/DDBJ databases">
        <title>The whole genome sequencing and assembly of Paenibacillus chitinolyticus KCCM 41400 strain.</title>
        <authorList>
            <person name="Kim J.-Y."/>
            <person name="Park M.-K."/>
            <person name="Lee Y.-J."/>
            <person name="Yi H."/>
            <person name="Bahn Y.-S."/>
            <person name="Kim J.F."/>
            <person name="Lee D.-W."/>
        </authorList>
    </citation>
    <scope>NUCLEOTIDE SEQUENCE [LARGE SCALE GENOMIC DNA]</scope>
    <source>
        <strain evidence="10 11">KCCM 41400</strain>
    </source>
</reference>
<keyword evidence="3" id="KW-1003">Cell membrane</keyword>
<evidence type="ECO:0000256" key="7">
    <source>
        <dbReference type="SAM" id="MobiDB-lite"/>
    </source>
</evidence>